<dbReference type="AlphaFoldDB" id="A0A645HCB2"/>
<evidence type="ECO:0000313" key="2">
    <source>
        <dbReference type="EMBL" id="MPN36668.1"/>
    </source>
</evidence>
<evidence type="ECO:0000256" key="1">
    <source>
        <dbReference type="SAM" id="MobiDB-lite"/>
    </source>
</evidence>
<name>A0A645HCB2_9ZZZZ</name>
<dbReference type="EMBL" id="VSSQ01090927">
    <property type="protein sequence ID" value="MPN36668.1"/>
    <property type="molecule type" value="Genomic_DNA"/>
</dbReference>
<comment type="caution">
    <text evidence="2">The sequence shown here is derived from an EMBL/GenBank/DDBJ whole genome shotgun (WGS) entry which is preliminary data.</text>
</comment>
<protein>
    <submittedName>
        <fullName evidence="2">Uncharacterized protein</fullName>
    </submittedName>
</protein>
<proteinExistence type="predicted"/>
<feature type="region of interest" description="Disordered" evidence="1">
    <location>
        <begin position="1"/>
        <end position="41"/>
    </location>
</feature>
<feature type="compositionally biased region" description="Basic residues" evidence="1">
    <location>
        <begin position="1"/>
        <end position="10"/>
    </location>
</feature>
<reference evidence="2" key="1">
    <citation type="submission" date="2019-08" db="EMBL/GenBank/DDBJ databases">
        <authorList>
            <person name="Kucharzyk K."/>
            <person name="Murdoch R.W."/>
            <person name="Higgins S."/>
            <person name="Loffler F."/>
        </authorList>
    </citation>
    <scope>NUCLEOTIDE SEQUENCE</scope>
</reference>
<gene>
    <name evidence="2" type="ORF">SDC9_184178</name>
</gene>
<sequence>MTHGAHHRHGAGGDGARQRLGVETPQILNRTAAPGHHDHIGPGFRPVEKIHACGHRFAGTFALDDRRKNPDGKPWCASPGDLDEIPHRRAVGGGD</sequence>
<organism evidence="2">
    <name type="scientific">bioreactor metagenome</name>
    <dbReference type="NCBI Taxonomy" id="1076179"/>
    <lineage>
        <taxon>unclassified sequences</taxon>
        <taxon>metagenomes</taxon>
        <taxon>ecological metagenomes</taxon>
    </lineage>
</organism>
<feature type="region of interest" description="Disordered" evidence="1">
    <location>
        <begin position="63"/>
        <end position="95"/>
    </location>
</feature>
<accession>A0A645HCB2</accession>